<dbReference type="AlphaFoldDB" id="A0AAW1G9G6"/>
<comment type="caution">
    <text evidence="1">The sequence shown here is derived from an EMBL/GenBank/DDBJ whole genome shotgun (WGS) entry which is preliminary data.</text>
</comment>
<sequence length="80" mass="8933">ESLEQGKVDAVIQDGPGCAFYIKTTEKTNLEMVGDEFNQGQAPYAIAFVKGFEYVDEFNAALATLEEDGTLDELYQKWCQ</sequence>
<gene>
    <name evidence="1" type="ORF">QE152_g41541</name>
</gene>
<proteinExistence type="predicted"/>
<dbReference type="Proteomes" id="UP001458880">
    <property type="component" value="Unassembled WGS sequence"/>
</dbReference>
<feature type="non-terminal residue" evidence="1">
    <location>
        <position position="1"/>
    </location>
</feature>
<protein>
    <submittedName>
        <fullName evidence="1">Bacterial extracellular solute-binding protein, family 3</fullName>
    </submittedName>
</protein>
<name>A0AAW1G9G6_POPJA</name>
<evidence type="ECO:0000313" key="1">
    <source>
        <dbReference type="EMBL" id="KAK9659808.1"/>
    </source>
</evidence>
<organism evidence="1 2">
    <name type="scientific">Popillia japonica</name>
    <name type="common">Japanese beetle</name>
    <dbReference type="NCBI Taxonomy" id="7064"/>
    <lineage>
        <taxon>Eukaryota</taxon>
        <taxon>Metazoa</taxon>
        <taxon>Ecdysozoa</taxon>
        <taxon>Arthropoda</taxon>
        <taxon>Hexapoda</taxon>
        <taxon>Insecta</taxon>
        <taxon>Pterygota</taxon>
        <taxon>Neoptera</taxon>
        <taxon>Endopterygota</taxon>
        <taxon>Coleoptera</taxon>
        <taxon>Polyphaga</taxon>
        <taxon>Scarabaeiformia</taxon>
        <taxon>Scarabaeidae</taxon>
        <taxon>Rutelinae</taxon>
        <taxon>Popillia</taxon>
    </lineage>
</organism>
<dbReference type="SUPFAM" id="SSF53850">
    <property type="entry name" value="Periplasmic binding protein-like II"/>
    <property type="match status" value="1"/>
</dbReference>
<reference evidence="1 2" key="1">
    <citation type="journal article" date="2024" name="BMC Genomics">
        <title>De novo assembly and annotation of Popillia japonica's genome with initial clues to its potential as an invasive pest.</title>
        <authorList>
            <person name="Cucini C."/>
            <person name="Boschi S."/>
            <person name="Funari R."/>
            <person name="Cardaioli E."/>
            <person name="Iannotti N."/>
            <person name="Marturano G."/>
            <person name="Paoli F."/>
            <person name="Bruttini M."/>
            <person name="Carapelli A."/>
            <person name="Frati F."/>
            <person name="Nardi F."/>
        </authorList>
    </citation>
    <scope>NUCLEOTIDE SEQUENCE [LARGE SCALE GENOMIC DNA]</scope>
    <source>
        <strain evidence="1">DMR45628</strain>
    </source>
</reference>
<dbReference type="Gene3D" id="3.40.190.10">
    <property type="entry name" value="Periplasmic binding protein-like II"/>
    <property type="match status" value="2"/>
</dbReference>
<accession>A0AAW1G9G6</accession>
<keyword evidence="2" id="KW-1185">Reference proteome</keyword>
<evidence type="ECO:0000313" key="2">
    <source>
        <dbReference type="Proteomes" id="UP001458880"/>
    </source>
</evidence>
<dbReference type="EMBL" id="JASPKY010004854">
    <property type="protein sequence ID" value="KAK9659808.1"/>
    <property type="molecule type" value="Genomic_DNA"/>
</dbReference>